<dbReference type="AlphaFoldDB" id="A0A0C3H9F0"/>
<keyword evidence="3" id="KW-0809">Transit peptide</keyword>
<dbReference type="InParanoid" id="A0A0C3H9F0"/>
<keyword evidence="6" id="KW-0687">Ribonucleoprotein</keyword>
<dbReference type="InterPro" id="IPR019189">
    <property type="entry name" value="Ribosomal_mL41"/>
</dbReference>
<dbReference type="Proteomes" id="UP000054321">
    <property type="component" value="Unassembled WGS sequence"/>
</dbReference>
<dbReference type="Pfam" id="PF09809">
    <property type="entry name" value="MRP-L27"/>
    <property type="match status" value="1"/>
</dbReference>
<evidence type="ECO:0000256" key="5">
    <source>
        <dbReference type="ARBA" id="ARBA00023128"/>
    </source>
</evidence>
<comment type="similarity">
    <text evidence="2">Belongs to the mitochondrion-specific ribosomal protein mL41 family.</text>
</comment>
<dbReference type="GO" id="GO:0003735">
    <property type="term" value="F:structural constituent of ribosome"/>
    <property type="evidence" value="ECO:0007669"/>
    <property type="project" value="InterPro"/>
</dbReference>
<dbReference type="PANTHER" id="PTHR21338">
    <property type="entry name" value="MITOCHONDRIAL RIBOSOMAL PROTEIN L41"/>
    <property type="match status" value="1"/>
</dbReference>
<reference evidence="8" key="2">
    <citation type="submission" date="2015-01" db="EMBL/GenBank/DDBJ databases">
        <title>Evolutionary Origins and Diversification of the Mycorrhizal Mutualists.</title>
        <authorList>
            <consortium name="DOE Joint Genome Institute"/>
            <consortium name="Mycorrhizal Genomics Consortium"/>
            <person name="Kohler A."/>
            <person name="Kuo A."/>
            <person name="Nagy L.G."/>
            <person name="Floudas D."/>
            <person name="Copeland A."/>
            <person name="Barry K.W."/>
            <person name="Cichocki N."/>
            <person name="Veneault-Fourrey C."/>
            <person name="LaButti K."/>
            <person name="Lindquist E.A."/>
            <person name="Lipzen A."/>
            <person name="Lundell T."/>
            <person name="Morin E."/>
            <person name="Murat C."/>
            <person name="Riley R."/>
            <person name="Ohm R."/>
            <person name="Sun H."/>
            <person name="Tunlid A."/>
            <person name="Henrissat B."/>
            <person name="Grigoriev I.V."/>
            <person name="Hibbett D.S."/>
            <person name="Martin F."/>
        </authorList>
    </citation>
    <scope>NUCLEOTIDE SEQUENCE [LARGE SCALE GENOMIC DNA]</scope>
    <source>
        <strain evidence="8">Zn</strain>
    </source>
</reference>
<evidence type="ECO:0000313" key="8">
    <source>
        <dbReference type="Proteomes" id="UP000054321"/>
    </source>
</evidence>
<evidence type="ECO:0000313" key="7">
    <source>
        <dbReference type="EMBL" id="KIN04876.1"/>
    </source>
</evidence>
<keyword evidence="5" id="KW-0496">Mitochondrion</keyword>
<evidence type="ECO:0000256" key="2">
    <source>
        <dbReference type="ARBA" id="ARBA00010152"/>
    </source>
</evidence>
<gene>
    <name evidence="7" type="ORF">OIDMADRAFT_17744</name>
</gene>
<dbReference type="FunCoup" id="A0A0C3H9F0">
    <property type="interactions" value="116"/>
</dbReference>
<protein>
    <submittedName>
        <fullName evidence="7">Uncharacterized protein</fullName>
    </submittedName>
</protein>
<dbReference type="GO" id="GO:0005762">
    <property type="term" value="C:mitochondrial large ribosomal subunit"/>
    <property type="evidence" value="ECO:0007669"/>
    <property type="project" value="InterPro"/>
</dbReference>
<organism evidence="7 8">
    <name type="scientific">Oidiodendron maius (strain Zn)</name>
    <dbReference type="NCBI Taxonomy" id="913774"/>
    <lineage>
        <taxon>Eukaryota</taxon>
        <taxon>Fungi</taxon>
        <taxon>Dikarya</taxon>
        <taxon>Ascomycota</taxon>
        <taxon>Pezizomycotina</taxon>
        <taxon>Leotiomycetes</taxon>
        <taxon>Leotiomycetes incertae sedis</taxon>
        <taxon>Myxotrichaceae</taxon>
        <taxon>Oidiodendron</taxon>
    </lineage>
</organism>
<evidence type="ECO:0000256" key="1">
    <source>
        <dbReference type="ARBA" id="ARBA00004173"/>
    </source>
</evidence>
<dbReference type="OrthoDB" id="408933at2759"/>
<name>A0A0C3H9F0_OIDMZ</name>
<dbReference type="EMBL" id="KN832872">
    <property type="protein sequence ID" value="KIN04876.1"/>
    <property type="molecule type" value="Genomic_DNA"/>
</dbReference>
<evidence type="ECO:0000256" key="4">
    <source>
        <dbReference type="ARBA" id="ARBA00022980"/>
    </source>
</evidence>
<dbReference type="GO" id="GO:0006412">
    <property type="term" value="P:translation"/>
    <property type="evidence" value="ECO:0007669"/>
    <property type="project" value="TreeGrafter"/>
</dbReference>
<keyword evidence="8" id="KW-1185">Reference proteome</keyword>
<evidence type="ECO:0000256" key="3">
    <source>
        <dbReference type="ARBA" id="ARBA00022946"/>
    </source>
</evidence>
<keyword evidence="4" id="KW-0689">Ribosomal protein</keyword>
<dbReference type="PANTHER" id="PTHR21338:SF0">
    <property type="entry name" value="LARGE RIBOSOMAL SUBUNIT PROTEIN ML41"/>
    <property type="match status" value="1"/>
</dbReference>
<dbReference type="STRING" id="913774.A0A0C3H9F0"/>
<accession>A0A0C3H9F0</accession>
<reference evidence="7 8" key="1">
    <citation type="submission" date="2014-04" db="EMBL/GenBank/DDBJ databases">
        <authorList>
            <consortium name="DOE Joint Genome Institute"/>
            <person name="Kuo A."/>
            <person name="Martino E."/>
            <person name="Perotto S."/>
            <person name="Kohler A."/>
            <person name="Nagy L.G."/>
            <person name="Floudas D."/>
            <person name="Copeland A."/>
            <person name="Barry K.W."/>
            <person name="Cichocki N."/>
            <person name="Veneault-Fourrey C."/>
            <person name="LaButti K."/>
            <person name="Lindquist E.A."/>
            <person name="Lipzen A."/>
            <person name="Lundell T."/>
            <person name="Morin E."/>
            <person name="Murat C."/>
            <person name="Sun H."/>
            <person name="Tunlid A."/>
            <person name="Henrissat B."/>
            <person name="Grigoriev I.V."/>
            <person name="Hibbett D.S."/>
            <person name="Martin F."/>
            <person name="Nordberg H.P."/>
            <person name="Cantor M.N."/>
            <person name="Hua S.X."/>
        </authorList>
    </citation>
    <scope>NUCLEOTIDE SEQUENCE [LARGE SCALE GENOMIC DNA]</scope>
    <source>
        <strain evidence="7 8">Zn</strain>
    </source>
</reference>
<proteinExistence type="inferred from homology"/>
<dbReference type="HOGENOM" id="CLU_131055_3_0_1"/>
<comment type="subcellular location">
    <subcellularLocation>
        <location evidence="1">Mitochondrion</location>
    </subcellularLocation>
</comment>
<sequence>MKPTQPLLKKISRLALTTKQVNKGFYKGTGTGSTGRHTKHGGYIIEWDKVRTYVVPKNLKDFKLTPFVTNRMPSTRGRFEGDPRGALSGAAYLTRWKVENGED</sequence>
<evidence type="ECO:0000256" key="6">
    <source>
        <dbReference type="ARBA" id="ARBA00023274"/>
    </source>
</evidence>